<evidence type="ECO:0000256" key="5">
    <source>
        <dbReference type="ARBA" id="ARBA00023014"/>
    </source>
</evidence>
<dbReference type="AlphaFoldDB" id="A0A938X982"/>
<keyword evidence="2" id="KW-0949">S-adenosyl-L-methionine</keyword>
<evidence type="ECO:0000313" key="9">
    <source>
        <dbReference type="Proteomes" id="UP000705508"/>
    </source>
</evidence>
<keyword evidence="3" id="KW-0479">Metal-binding</keyword>
<comment type="caution">
    <text evidence="8">The sequence shown here is derived from an EMBL/GenBank/DDBJ whole genome shotgun (WGS) entry which is preliminary data.</text>
</comment>
<dbReference type="Proteomes" id="UP000705508">
    <property type="component" value="Unassembled WGS sequence"/>
</dbReference>
<name>A0A938X982_9CLOT</name>
<dbReference type="InterPro" id="IPR034485">
    <property type="entry name" value="Anaerobic_Cys-type_sulfatase-m"/>
</dbReference>
<keyword evidence="4" id="KW-0408">Iron</keyword>
<evidence type="ECO:0000256" key="3">
    <source>
        <dbReference type="ARBA" id="ARBA00022723"/>
    </source>
</evidence>
<feature type="domain" description="Radical SAM core" evidence="7">
    <location>
        <begin position="1"/>
        <end position="226"/>
    </location>
</feature>
<proteinExistence type="inferred from homology"/>
<keyword evidence="5" id="KW-0411">Iron-sulfur</keyword>
<dbReference type="SFLD" id="SFLDS00029">
    <property type="entry name" value="Radical_SAM"/>
    <property type="match status" value="1"/>
</dbReference>
<dbReference type="SFLD" id="SFLDG01386">
    <property type="entry name" value="main_SPASM_domain-containing"/>
    <property type="match status" value="1"/>
</dbReference>
<dbReference type="GO" id="GO:0051536">
    <property type="term" value="F:iron-sulfur cluster binding"/>
    <property type="evidence" value="ECO:0007669"/>
    <property type="project" value="UniProtKB-KW"/>
</dbReference>
<dbReference type="SFLD" id="SFLDG01067">
    <property type="entry name" value="SPASM/twitch_domain_containing"/>
    <property type="match status" value="1"/>
</dbReference>
<organism evidence="8 9">
    <name type="scientific">Mordavella massiliensis</name>
    <dbReference type="NCBI Taxonomy" id="1871024"/>
    <lineage>
        <taxon>Bacteria</taxon>
        <taxon>Bacillati</taxon>
        <taxon>Bacillota</taxon>
        <taxon>Clostridia</taxon>
        <taxon>Eubacteriales</taxon>
        <taxon>Clostridiaceae</taxon>
        <taxon>Mordavella</taxon>
    </lineage>
</organism>
<dbReference type="SFLD" id="SFLDG01384">
    <property type="entry name" value="thioether_bond_formation_requi"/>
    <property type="match status" value="1"/>
</dbReference>
<comment type="similarity">
    <text evidence="6">Belongs to the radical SAM superfamily. Anaerobic sulfatase-maturating enzyme family.</text>
</comment>
<gene>
    <name evidence="8" type="ORF">H6A20_00595</name>
</gene>
<dbReference type="Gene3D" id="3.20.20.70">
    <property type="entry name" value="Aldolase class I"/>
    <property type="match status" value="1"/>
</dbReference>
<evidence type="ECO:0000256" key="1">
    <source>
        <dbReference type="ARBA" id="ARBA00001966"/>
    </source>
</evidence>
<dbReference type="InterPro" id="IPR058240">
    <property type="entry name" value="rSAM_sf"/>
</dbReference>
<accession>A0A938X982</accession>
<evidence type="ECO:0000313" key="8">
    <source>
        <dbReference type="EMBL" id="MBM6947161.1"/>
    </source>
</evidence>
<dbReference type="SUPFAM" id="SSF102114">
    <property type="entry name" value="Radical SAM enzymes"/>
    <property type="match status" value="1"/>
</dbReference>
<reference evidence="8" key="1">
    <citation type="submission" date="2020-08" db="EMBL/GenBank/DDBJ databases">
        <authorList>
            <person name="Cejkova D."/>
            <person name="Kubasova T."/>
            <person name="Jahodarova E."/>
            <person name="Rychlik I."/>
        </authorList>
    </citation>
    <scope>NUCLEOTIDE SEQUENCE</scope>
    <source>
        <strain evidence="8">An582</strain>
    </source>
</reference>
<dbReference type="CDD" id="cd01335">
    <property type="entry name" value="Radical_SAM"/>
    <property type="match status" value="1"/>
</dbReference>
<dbReference type="PANTHER" id="PTHR43273:SF3">
    <property type="entry name" value="ANAEROBIC SULFATASE-MATURATING ENZYME HOMOLOG ASLB-RELATED"/>
    <property type="match status" value="1"/>
</dbReference>
<protein>
    <submittedName>
        <fullName evidence="8">SPASM domain-containing protein</fullName>
    </submittedName>
</protein>
<dbReference type="InterPro" id="IPR013785">
    <property type="entry name" value="Aldolase_TIM"/>
</dbReference>
<dbReference type="EMBL" id="JACJKS010000001">
    <property type="protein sequence ID" value="MBM6947161.1"/>
    <property type="molecule type" value="Genomic_DNA"/>
</dbReference>
<dbReference type="SFLD" id="SFLDF00289">
    <property type="entry name" value="anaerobic_Cys-type_sulfatase-m"/>
    <property type="match status" value="1"/>
</dbReference>
<sequence>MRELQLLIKPASCACDMACRYCFYKDEAAGRAVSDRGKMRKETMRIVIDKALAAAQTCVFGFQGGEPTLAGLPFFQDVVAYAQERKSPGQEVAFTLQTNGLGLDEAWFRFLKENRFLVGLSLDGVRRSHDGNRPDHRGEGTFSRVFGAAQRLQEAGIPFHVLCVLNAQTAPRIGAIYRFFGRKGFLHQQYIPCLDPLEERRGEEPFSLTPQMYGEALQELFDLWFADVTAGRPVYLRQFENYVAMLRGGRPEACSMYGKCSMQNVIESDGTVYPCDFYALDAYEMGNICDPEVDFETFWKLAEEGGHPFFREPARRDDRCGSCRWYPLCRGGCRRDCFAQDGGQKNYYCEAYQQFFARSIGRLEMLAGRVRG</sequence>
<dbReference type="GO" id="GO:0016491">
    <property type="term" value="F:oxidoreductase activity"/>
    <property type="evidence" value="ECO:0007669"/>
    <property type="project" value="InterPro"/>
</dbReference>
<dbReference type="GO" id="GO:0046872">
    <property type="term" value="F:metal ion binding"/>
    <property type="evidence" value="ECO:0007669"/>
    <property type="project" value="UniProtKB-KW"/>
</dbReference>
<evidence type="ECO:0000256" key="4">
    <source>
        <dbReference type="ARBA" id="ARBA00023004"/>
    </source>
</evidence>
<dbReference type="InterPro" id="IPR007197">
    <property type="entry name" value="rSAM"/>
</dbReference>
<evidence type="ECO:0000256" key="6">
    <source>
        <dbReference type="ARBA" id="ARBA00023601"/>
    </source>
</evidence>
<dbReference type="PROSITE" id="PS51918">
    <property type="entry name" value="RADICAL_SAM"/>
    <property type="match status" value="1"/>
</dbReference>
<dbReference type="Pfam" id="PF13186">
    <property type="entry name" value="SPASM"/>
    <property type="match status" value="1"/>
</dbReference>
<evidence type="ECO:0000259" key="7">
    <source>
        <dbReference type="PROSITE" id="PS51918"/>
    </source>
</evidence>
<dbReference type="SFLD" id="SFLDG01072">
    <property type="entry name" value="dehydrogenase_like"/>
    <property type="match status" value="1"/>
</dbReference>
<comment type="cofactor">
    <cofactor evidence="1">
        <name>[4Fe-4S] cluster</name>
        <dbReference type="ChEBI" id="CHEBI:49883"/>
    </cofactor>
</comment>
<dbReference type="NCBIfam" id="TIGR04085">
    <property type="entry name" value="rSAM_more_4Fe4S"/>
    <property type="match status" value="1"/>
</dbReference>
<evidence type="ECO:0000256" key="2">
    <source>
        <dbReference type="ARBA" id="ARBA00022691"/>
    </source>
</evidence>
<dbReference type="PANTHER" id="PTHR43273">
    <property type="entry name" value="ANAEROBIC SULFATASE-MATURATING ENZYME HOMOLOG ASLB-RELATED"/>
    <property type="match status" value="1"/>
</dbReference>
<reference evidence="8" key="2">
    <citation type="journal article" date="2021" name="Sci. Rep.">
        <title>The distribution of antibiotic resistance genes in chicken gut microbiota commensals.</title>
        <authorList>
            <person name="Juricova H."/>
            <person name="Matiasovicova J."/>
            <person name="Kubasova T."/>
            <person name="Cejkova D."/>
            <person name="Rychlik I."/>
        </authorList>
    </citation>
    <scope>NUCLEOTIDE SEQUENCE</scope>
    <source>
        <strain evidence="8">An582</strain>
    </source>
</reference>
<dbReference type="InterPro" id="IPR023867">
    <property type="entry name" value="Sulphatase_maturase_rSAM"/>
</dbReference>
<dbReference type="InterPro" id="IPR023885">
    <property type="entry name" value="4Fe4S-binding_SPASM_dom"/>
</dbReference>
<dbReference type="Pfam" id="PF04055">
    <property type="entry name" value="Radical_SAM"/>
    <property type="match status" value="1"/>
</dbReference>